<keyword evidence="1" id="KW-0862">Zinc</keyword>
<keyword evidence="1" id="KW-0863">Zinc-finger</keyword>
<dbReference type="InterPro" id="IPR036236">
    <property type="entry name" value="Znf_C2H2_sf"/>
</dbReference>
<feature type="compositionally biased region" description="Low complexity" evidence="2">
    <location>
        <begin position="41"/>
        <end position="53"/>
    </location>
</feature>
<name>A0AAE1HAX9_9NEOP</name>
<comment type="caution">
    <text evidence="4">The sequence shown here is derived from an EMBL/GenBank/DDBJ whole genome shotgun (WGS) entry which is preliminary data.</text>
</comment>
<feature type="domain" description="C2H2-type" evidence="3">
    <location>
        <begin position="64"/>
        <end position="92"/>
    </location>
</feature>
<reference evidence="4" key="2">
    <citation type="journal article" date="2023" name="BMC Genomics">
        <title>Pest status, molecular evolution, and epigenetic factors derived from the genome assembly of Frankliniella fusca, a thysanopteran phytovirus vector.</title>
        <authorList>
            <person name="Catto M.A."/>
            <person name="Labadie P.E."/>
            <person name="Jacobson A.L."/>
            <person name="Kennedy G.G."/>
            <person name="Srinivasan R."/>
            <person name="Hunt B.G."/>
        </authorList>
    </citation>
    <scope>NUCLEOTIDE SEQUENCE</scope>
    <source>
        <strain evidence="4">PL_HMW_Pooled</strain>
    </source>
</reference>
<evidence type="ECO:0000259" key="3">
    <source>
        <dbReference type="PROSITE" id="PS50157"/>
    </source>
</evidence>
<feature type="region of interest" description="Disordered" evidence="2">
    <location>
        <begin position="1"/>
        <end position="53"/>
    </location>
</feature>
<dbReference type="SMART" id="SM00355">
    <property type="entry name" value="ZnF_C2H2"/>
    <property type="match status" value="2"/>
</dbReference>
<gene>
    <name evidence="4" type="ORF">KUF71_006764</name>
</gene>
<dbReference type="AlphaFoldDB" id="A0AAE1HAX9"/>
<dbReference type="Pfam" id="PF00096">
    <property type="entry name" value="zf-C2H2"/>
    <property type="match status" value="2"/>
</dbReference>
<proteinExistence type="predicted"/>
<evidence type="ECO:0000313" key="4">
    <source>
        <dbReference type="EMBL" id="KAK3917145.1"/>
    </source>
</evidence>
<accession>A0AAE1HAX9</accession>
<keyword evidence="1" id="KW-0479">Metal-binding</keyword>
<dbReference type="PROSITE" id="PS50157">
    <property type="entry name" value="ZINC_FINGER_C2H2_2"/>
    <property type="match status" value="2"/>
</dbReference>
<dbReference type="EMBL" id="JAHWGI010000685">
    <property type="protein sequence ID" value="KAK3917145.1"/>
    <property type="molecule type" value="Genomic_DNA"/>
</dbReference>
<reference evidence="4" key="1">
    <citation type="submission" date="2021-07" db="EMBL/GenBank/DDBJ databases">
        <authorList>
            <person name="Catto M.A."/>
            <person name="Jacobson A."/>
            <person name="Kennedy G."/>
            <person name="Labadie P."/>
            <person name="Hunt B.G."/>
            <person name="Srinivasan R."/>
        </authorList>
    </citation>
    <scope>NUCLEOTIDE SEQUENCE</scope>
    <source>
        <strain evidence="4">PL_HMW_Pooled</strain>
        <tissue evidence="4">Head</tissue>
    </source>
</reference>
<evidence type="ECO:0000256" key="2">
    <source>
        <dbReference type="SAM" id="MobiDB-lite"/>
    </source>
</evidence>
<feature type="region of interest" description="Disordered" evidence="2">
    <location>
        <begin position="86"/>
        <end position="107"/>
    </location>
</feature>
<dbReference type="InterPro" id="IPR013087">
    <property type="entry name" value="Znf_C2H2_type"/>
</dbReference>
<organism evidence="4 5">
    <name type="scientific">Frankliniella fusca</name>
    <dbReference type="NCBI Taxonomy" id="407009"/>
    <lineage>
        <taxon>Eukaryota</taxon>
        <taxon>Metazoa</taxon>
        <taxon>Ecdysozoa</taxon>
        <taxon>Arthropoda</taxon>
        <taxon>Hexapoda</taxon>
        <taxon>Insecta</taxon>
        <taxon>Pterygota</taxon>
        <taxon>Neoptera</taxon>
        <taxon>Paraneoptera</taxon>
        <taxon>Thysanoptera</taxon>
        <taxon>Terebrantia</taxon>
        <taxon>Thripoidea</taxon>
        <taxon>Thripidae</taxon>
        <taxon>Frankliniella</taxon>
    </lineage>
</organism>
<feature type="domain" description="C2H2-type" evidence="3">
    <location>
        <begin position="116"/>
        <end position="143"/>
    </location>
</feature>
<dbReference type="GO" id="GO:0008270">
    <property type="term" value="F:zinc ion binding"/>
    <property type="evidence" value="ECO:0007669"/>
    <property type="project" value="UniProtKB-KW"/>
</dbReference>
<evidence type="ECO:0000313" key="5">
    <source>
        <dbReference type="Proteomes" id="UP001219518"/>
    </source>
</evidence>
<dbReference type="Gene3D" id="3.30.160.60">
    <property type="entry name" value="Classic Zinc Finger"/>
    <property type="match status" value="1"/>
</dbReference>
<evidence type="ECO:0000256" key="1">
    <source>
        <dbReference type="PROSITE-ProRule" id="PRU00042"/>
    </source>
</evidence>
<dbReference type="Proteomes" id="UP001219518">
    <property type="component" value="Unassembled WGS sequence"/>
</dbReference>
<dbReference type="SUPFAM" id="SSF57667">
    <property type="entry name" value="beta-beta-alpha zinc fingers"/>
    <property type="match status" value="1"/>
</dbReference>
<protein>
    <submittedName>
        <fullName evidence="4">Zinc finger protein ZFPM2</fullName>
    </submittedName>
</protein>
<sequence length="483" mass="54360">MSGDLFAELNEDSPSETQQSDIDTPIEFSGVSGGPSPPKPSHSLLPQAQPLAPTTATASKDELIFCKFCKKTYKTWRNFEKHMMTKHPGQKVEAGQPPSELSAASSSKTSTDSVSFLCQKCSKSVKSSAALIRHMAGHKVQELNQKKPEPAEFLIVQGDVTRKIIEEMLKEPNYGERSKLKIEFLQALLTSESLEWLDLVNELSTFICSVACDRESKQLPINQYEKSQAKLNTYLNDATLYDRLTETLVSLAPQEISTELAGRLLSRFAFKLMDEVQNWVANTLRQNEDEIFEQEEFNMNPVEEKAFIINLGNIFRAFFKKGLHSSSGQLQSQSACLKDTFIVGTKPVSSMAYLNKKNWSSGEQNSIVPSDNAITFFKSVEKIYRTSAATSLPTAQDVIQKILLCIDTLNVWYFLTNDYFSEEGSFLFMRDILLTYVNSSTRQETQKNNRMREKDVRASTVALRPSLNTNFIDKNDDCVEKVG</sequence>
<dbReference type="PROSITE" id="PS00028">
    <property type="entry name" value="ZINC_FINGER_C2H2_1"/>
    <property type="match status" value="2"/>
</dbReference>
<keyword evidence="5" id="KW-1185">Reference proteome</keyword>